<feature type="transmembrane region" description="Helical" evidence="1">
    <location>
        <begin position="91"/>
        <end position="115"/>
    </location>
</feature>
<keyword evidence="1" id="KW-0812">Transmembrane</keyword>
<evidence type="ECO:0000313" key="3">
    <source>
        <dbReference type="Proteomes" id="UP001596201"/>
    </source>
</evidence>
<dbReference type="Pfam" id="PF17647">
    <property type="entry name" value="DUF5518"/>
    <property type="match status" value="1"/>
</dbReference>
<feature type="transmembrane region" description="Helical" evidence="1">
    <location>
        <begin position="12"/>
        <end position="30"/>
    </location>
</feature>
<dbReference type="RefSeq" id="WP_227231612.1">
    <property type="nucleotide sequence ID" value="NZ_JBHSKX010000003.1"/>
</dbReference>
<gene>
    <name evidence="2" type="ORF">ACFPJ5_16960</name>
</gene>
<feature type="transmembrane region" description="Helical" evidence="1">
    <location>
        <begin position="65"/>
        <end position="85"/>
    </location>
</feature>
<name>A0ABD5REW5_9EURY</name>
<comment type="caution">
    <text evidence="2">The sequence shown here is derived from an EMBL/GenBank/DDBJ whole genome shotgun (WGS) entry which is preliminary data.</text>
</comment>
<reference evidence="2 3" key="1">
    <citation type="journal article" date="2019" name="Int. J. Syst. Evol. Microbiol.">
        <title>The Global Catalogue of Microorganisms (GCM) 10K type strain sequencing project: providing services to taxonomists for standard genome sequencing and annotation.</title>
        <authorList>
            <consortium name="The Broad Institute Genomics Platform"/>
            <consortium name="The Broad Institute Genome Sequencing Center for Infectious Disease"/>
            <person name="Wu L."/>
            <person name="Ma J."/>
        </authorList>
    </citation>
    <scope>NUCLEOTIDE SEQUENCE [LARGE SCALE GENOMIC DNA]</scope>
    <source>
        <strain evidence="2 3">CGMCC 1.12237</strain>
    </source>
</reference>
<accession>A0ABD5REW5</accession>
<dbReference type="InterPro" id="IPR040493">
    <property type="entry name" value="DUF5518"/>
</dbReference>
<keyword evidence="1" id="KW-0472">Membrane</keyword>
<feature type="transmembrane region" description="Helical" evidence="1">
    <location>
        <begin position="36"/>
        <end position="53"/>
    </location>
</feature>
<evidence type="ECO:0000256" key="1">
    <source>
        <dbReference type="SAM" id="Phobius"/>
    </source>
</evidence>
<organism evidence="2 3">
    <name type="scientific">Salinirubrum litoreum</name>
    <dbReference type="NCBI Taxonomy" id="1126234"/>
    <lineage>
        <taxon>Archaea</taxon>
        <taxon>Methanobacteriati</taxon>
        <taxon>Methanobacteriota</taxon>
        <taxon>Stenosarchaea group</taxon>
        <taxon>Halobacteria</taxon>
        <taxon>Halobacteriales</taxon>
        <taxon>Haloferacaceae</taxon>
        <taxon>Salinirubrum</taxon>
    </lineage>
</organism>
<dbReference type="EMBL" id="JBHSKX010000003">
    <property type="protein sequence ID" value="MFC5368615.1"/>
    <property type="molecule type" value="Genomic_DNA"/>
</dbReference>
<keyword evidence="3" id="KW-1185">Reference proteome</keyword>
<dbReference type="AlphaFoldDB" id="A0ABD5REW5"/>
<sequence>MSSSSLPAVWRFAIVGTLASLPITVVVNWLPDSEAAIGRGIMIFGAFIAGIVAETRSANPGAAGLRAGVLAGVVAGLTLLVEVASTTQLSMLSVAFVVLASGLALIVAPAFGLVFGRIGGWTMNTVTSRLRPNANMP</sequence>
<evidence type="ECO:0000313" key="2">
    <source>
        <dbReference type="EMBL" id="MFC5368615.1"/>
    </source>
</evidence>
<protein>
    <submittedName>
        <fullName evidence="2">DUF5518 domain-containing protein</fullName>
    </submittedName>
</protein>
<dbReference type="Proteomes" id="UP001596201">
    <property type="component" value="Unassembled WGS sequence"/>
</dbReference>
<keyword evidence="1" id="KW-1133">Transmembrane helix</keyword>
<proteinExistence type="predicted"/>